<keyword evidence="1" id="KW-0472">Membrane</keyword>
<dbReference type="Proteomes" id="UP000199225">
    <property type="component" value="Unassembled WGS sequence"/>
</dbReference>
<name>A0A1G8QZG6_9BACI</name>
<evidence type="ECO:0000313" key="3">
    <source>
        <dbReference type="Proteomes" id="UP000199225"/>
    </source>
</evidence>
<accession>A0A1G8QZG6</accession>
<gene>
    <name evidence="2" type="ORF">SAMN04490247_0727</name>
</gene>
<evidence type="ECO:0000313" key="2">
    <source>
        <dbReference type="EMBL" id="SDJ10152.1"/>
    </source>
</evidence>
<organism evidence="2 3">
    <name type="scientific">Salimicrobium halophilum</name>
    <dbReference type="NCBI Taxonomy" id="86666"/>
    <lineage>
        <taxon>Bacteria</taxon>
        <taxon>Bacillati</taxon>
        <taxon>Bacillota</taxon>
        <taxon>Bacilli</taxon>
        <taxon>Bacillales</taxon>
        <taxon>Bacillaceae</taxon>
        <taxon>Salimicrobium</taxon>
    </lineage>
</organism>
<dbReference type="AlphaFoldDB" id="A0A1G8QZG6"/>
<sequence>MTEWVFLTSAILNLIAVIIDISGKFIPKRKSKKEDSRSAKRKSS</sequence>
<dbReference type="RefSeq" id="WP_281241388.1">
    <property type="nucleotide sequence ID" value="NZ_FNEV01000002.1"/>
</dbReference>
<proteinExistence type="predicted"/>
<protein>
    <submittedName>
        <fullName evidence="2">Uncharacterized protein</fullName>
    </submittedName>
</protein>
<keyword evidence="1" id="KW-1133">Transmembrane helix</keyword>
<keyword evidence="1" id="KW-0812">Transmembrane</keyword>
<feature type="transmembrane region" description="Helical" evidence="1">
    <location>
        <begin position="6"/>
        <end position="27"/>
    </location>
</feature>
<keyword evidence="3" id="KW-1185">Reference proteome</keyword>
<reference evidence="3" key="1">
    <citation type="submission" date="2016-10" db="EMBL/GenBank/DDBJ databases">
        <authorList>
            <person name="Varghese N."/>
            <person name="Submissions S."/>
        </authorList>
    </citation>
    <scope>NUCLEOTIDE SEQUENCE [LARGE SCALE GENOMIC DNA]</scope>
    <source>
        <strain evidence="3">DSM 4771</strain>
    </source>
</reference>
<dbReference type="STRING" id="86666.SAMN04490247_0727"/>
<dbReference type="EMBL" id="FNEV01000002">
    <property type="protein sequence ID" value="SDJ10152.1"/>
    <property type="molecule type" value="Genomic_DNA"/>
</dbReference>
<evidence type="ECO:0000256" key="1">
    <source>
        <dbReference type="SAM" id="Phobius"/>
    </source>
</evidence>